<reference evidence="2 3" key="1">
    <citation type="submission" date="2016-10" db="EMBL/GenBank/DDBJ databases">
        <authorList>
            <person name="de Groot N.N."/>
        </authorList>
    </citation>
    <scope>NUCLEOTIDE SEQUENCE [LARGE SCALE GENOMIC DNA]</scope>
    <source>
        <strain evidence="2 3">DSM 25186</strain>
    </source>
</reference>
<gene>
    <name evidence="2" type="ORF">SAMN05421823_106257</name>
</gene>
<keyword evidence="3" id="KW-1185">Reference proteome</keyword>
<sequence>MRASWLWCLLTWGMLTGTAAAQQLTTRWYDDEHTHLKSRFFVAPDGQLWGSYEQYYSHGLLMVKGQYERGVATGTWTWYHENGKPRMRGLLRANQPVGHWQYFDKEGRLEQEGNWEAGRKVGEWRFYHPNGTLSERGVFAGETRIGVWRGYDAEGNLLNERTYQGDVARYVGYYPSGEVRAEGWLHHEASDSLWRYYHENGHLQAIGEEANGQRVGPWRFFHPNDTLAAEGGYRQGAKDGTWVYYHEDGSVSARGTEQAGLKEGAWEMLYPSGKFKAQLHFNNGNGPYEEYYENGMLKMRGQMQEGVPAGAWEFFNENGWQEGKAQYEQGQGHYVGFYPDGKLKTEGAMEGFERVGEWTFYTPEGLLAGYYQAYQTPSIEATLAVRDSLGPVDKPDLILRRRRLRYFRPRVNELRTVIVSTNPLATAFGQLPLSIEYYLENRLGYELGINWLRNPFFYKPSDAYLNRPFRTGYAVELRQKLYHPGGLLDVWYWGQELQYVNRTHQAFVRDSVGQLSSPRLLAAREKRYALSFLMGARQFWRWEGAHLALDFYGGVGIGYRTIERDWEIENPEWRSVFKRQLNSRVIVPVRVGVTAGYFF</sequence>
<dbReference type="OrthoDB" id="1524045at2"/>
<dbReference type="PANTHER" id="PTHR33706">
    <property type="entry name" value="MORN VARIANT REPEAT PROTEIN"/>
    <property type="match status" value="1"/>
</dbReference>
<dbReference type="EMBL" id="FNFO01000006">
    <property type="protein sequence ID" value="SDL53255.1"/>
    <property type="molecule type" value="Genomic_DNA"/>
</dbReference>
<keyword evidence="1" id="KW-0732">Signal</keyword>
<name>A0A1G9KV97_9BACT</name>
<dbReference type="SUPFAM" id="SSF82185">
    <property type="entry name" value="Histone H3 K4-specific methyltransferase SET7/9 N-terminal domain"/>
    <property type="match status" value="3"/>
</dbReference>
<evidence type="ECO:0000313" key="3">
    <source>
        <dbReference type="Proteomes" id="UP000198510"/>
    </source>
</evidence>
<organism evidence="2 3">
    <name type="scientific">Catalinimonas alkaloidigena</name>
    <dbReference type="NCBI Taxonomy" id="1075417"/>
    <lineage>
        <taxon>Bacteria</taxon>
        <taxon>Pseudomonadati</taxon>
        <taxon>Bacteroidota</taxon>
        <taxon>Cytophagia</taxon>
        <taxon>Cytophagales</taxon>
        <taxon>Catalimonadaceae</taxon>
        <taxon>Catalinimonas</taxon>
    </lineage>
</organism>
<dbReference type="STRING" id="1075417.SAMN05421823_106257"/>
<feature type="chain" id="PRO_5011501275" evidence="1">
    <location>
        <begin position="22"/>
        <end position="599"/>
    </location>
</feature>
<dbReference type="PANTHER" id="PTHR33706:SF1">
    <property type="entry name" value="TPR REPEAT PROTEIN"/>
    <property type="match status" value="1"/>
</dbReference>
<accession>A0A1G9KV97</accession>
<evidence type="ECO:0000313" key="2">
    <source>
        <dbReference type="EMBL" id="SDL53255.1"/>
    </source>
</evidence>
<evidence type="ECO:0000256" key="1">
    <source>
        <dbReference type="SAM" id="SignalP"/>
    </source>
</evidence>
<dbReference type="Gene3D" id="3.90.930.1">
    <property type="match status" value="1"/>
</dbReference>
<dbReference type="Gene3D" id="2.20.110.10">
    <property type="entry name" value="Histone H3 K4-specific methyltransferase SET7/9 N-terminal domain"/>
    <property type="match status" value="3"/>
</dbReference>
<dbReference type="AlphaFoldDB" id="A0A1G9KV97"/>
<protein>
    <submittedName>
        <fullName evidence="2">Antitoxin component YwqK of the YwqJK toxin-antitoxin module</fullName>
    </submittedName>
</protein>
<dbReference type="Proteomes" id="UP000198510">
    <property type="component" value="Unassembled WGS sequence"/>
</dbReference>
<proteinExistence type="predicted"/>
<dbReference type="Pfam" id="PF07661">
    <property type="entry name" value="MORN_2"/>
    <property type="match status" value="5"/>
</dbReference>
<dbReference type="InterPro" id="IPR011652">
    <property type="entry name" value="MORN_2"/>
</dbReference>
<feature type="signal peptide" evidence="1">
    <location>
        <begin position="1"/>
        <end position="21"/>
    </location>
</feature>